<dbReference type="InterPro" id="IPR035965">
    <property type="entry name" value="PAS-like_dom_sf"/>
</dbReference>
<dbReference type="PANTHER" id="PTHR44757:SF4">
    <property type="entry name" value="DIGUANYLATE CYCLASE DGCE-RELATED"/>
    <property type="match status" value="1"/>
</dbReference>
<sequence>MDMLFSHQDHSHSKVLVVDDEPTSLMIMAESLSDLGEIVCCDNGTQAIEKAAFFQPDVILLDIEMPGMNGFEVCKKLKNNPKTAQSHVIFVTSHNEQIFEYQSFASGGIDLIHKPVDLNICRLRVQNQLKLKHQEAQILAAKNDISTLVAQVPVYISYWSNTEENLFSNDETSHWFSKSSEQMLGCFAKDVLPDELYEAFHRCLTEGIEQEVLNIQLPSPRNRIEYVRAQINLRIKEQEVVGVILTLSDITSITHTKKLLSNESERLRVMLNSIGDAVIATDNNAIINFMNPIAERLTGWHAEEAKGRHIEEVMQLTDATSNKKIINPISVALKEQRIVAMALNSQLTGLDGRVYRVEDSAAPIRDIEGNIIGGIIVFHDVSESIAMAVKMSHLANHDLLTDLPNRVLLHDRVTHACKVARSMNKKVALMLIDIDHFKYLNDTLGHHQGDLIIKHVAKRLESLIDLNTTLARIGGDEFVILLPDVQSTTVVDAIASDIINTMNEPFRIDSQEYILSVSVGVSVNPADSTQAEEMMTHADAAMYRAKEQGRNRFCYYSDDLEYQFKQRQSVEKLLRHAIEQDKIEVFYQPKLALATRKIIGVEALVRLRDNDNKLISPLDFIPLAEETGLIHALGKSVLKQSCIAAKEWADKGHNIKVAVNIAAKQFTDGNFCNLVADTIEQAGLASELLELEVTESALMHDFEEIKMMLSKLSNLGLTIAIDDFGTGYSSLSYLKLFPVDVLKIDQSFVRDMLTDTQSMDIVRTITSLAHTLNLQIVAEGIEEKQHLNSLIDLGCELGQGYYFHKPMPKEEFDKLLG</sequence>
<dbReference type="Pfam" id="PF00563">
    <property type="entry name" value="EAL"/>
    <property type="match status" value="1"/>
</dbReference>
<dbReference type="SMART" id="SM00091">
    <property type="entry name" value="PAS"/>
    <property type="match status" value="2"/>
</dbReference>
<feature type="domain" description="PAS" evidence="3">
    <location>
        <begin position="263"/>
        <end position="336"/>
    </location>
</feature>
<evidence type="ECO:0000259" key="4">
    <source>
        <dbReference type="PROSITE" id="PS50113"/>
    </source>
</evidence>
<dbReference type="SUPFAM" id="SSF55785">
    <property type="entry name" value="PYP-like sensor domain (PAS domain)"/>
    <property type="match status" value="2"/>
</dbReference>
<accession>A0ABQ1TG93</accession>
<dbReference type="InterPro" id="IPR000014">
    <property type="entry name" value="PAS"/>
</dbReference>
<dbReference type="SMART" id="SM00448">
    <property type="entry name" value="REC"/>
    <property type="match status" value="1"/>
</dbReference>
<feature type="domain" description="Response regulatory" evidence="2">
    <location>
        <begin position="14"/>
        <end position="129"/>
    </location>
</feature>
<evidence type="ECO:0000259" key="2">
    <source>
        <dbReference type="PROSITE" id="PS50110"/>
    </source>
</evidence>
<evidence type="ECO:0000259" key="5">
    <source>
        <dbReference type="PROSITE" id="PS50883"/>
    </source>
</evidence>
<dbReference type="PROSITE" id="PS50113">
    <property type="entry name" value="PAC"/>
    <property type="match status" value="1"/>
</dbReference>
<feature type="domain" description="GGDEF" evidence="6">
    <location>
        <begin position="425"/>
        <end position="558"/>
    </location>
</feature>
<dbReference type="InterPro" id="IPR043128">
    <property type="entry name" value="Rev_trsase/Diguanyl_cyclase"/>
</dbReference>
<dbReference type="PANTHER" id="PTHR44757">
    <property type="entry name" value="DIGUANYLATE CYCLASE DGCP"/>
    <property type="match status" value="1"/>
</dbReference>
<dbReference type="PROSITE" id="PS50110">
    <property type="entry name" value="RESPONSE_REGULATORY"/>
    <property type="match status" value="1"/>
</dbReference>
<dbReference type="Proteomes" id="UP000638462">
    <property type="component" value="Unassembled WGS sequence"/>
</dbReference>
<dbReference type="CDD" id="cd00130">
    <property type="entry name" value="PAS"/>
    <property type="match status" value="1"/>
</dbReference>
<dbReference type="PROSITE" id="PS50112">
    <property type="entry name" value="PAS"/>
    <property type="match status" value="1"/>
</dbReference>
<dbReference type="CDD" id="cd01949">
    <property type="entry name" value="GGDEF"/>
    <property type="match status" value="1"/>
</dbReference>
<evidence type="ECO:0000313" key="8">
    <source>
        <dbReference type="Proteomes" id="UP000638462"/>
    </source>
</evidence>
<dbReference type="InterPro" id="IPR001789">
    <property type="entry name" value="Sig_transdc_resp-reg_receiver"/>
</dbReference>
<dbReference type="CDD" id="cd01948">
    <property type="entry name" value="EAL"/>
    <property type="match status" value="1"/>
</dbReference>
<dbReference type="InterPro" id="IPR001633">
    <property type="entry name" value="EAL_dom"/>
</dbReference>
<dbReference type="SUPFAM" id="SSF55073">
    <property type="entry name" value="Nucleotide cyclase"/>
    <property type="match status" value="1"/>
</dbReference>
<feature type="domain" description="EAL" evidence="5">
    <location>
        <begin position="567"/>
        <end position="817"/>
    </location>
</feature>
<dbReference type="InterPro" id="IPR000700">
    <property type="entry name" value="PAS-assoc_C"/>
</dbReference>
<dbReference type="Gene3D" id="3.30.450.20">
    <property type="entry name" value="PAS domain"/>
    <property type="match status" value="2"/>
</dbReference>
<dbReference type="InterPro" id="IPR011006">
    <property type="entry name" value="CheY-like_superfamily"/>
</dbReference>
<dbReference type="SMART" id="SM00267">
    <property type="entry name" value="GGDEF"/>
    <property type="match status" value="1"/>
</dbReference>
<dbReference type="InterPro" id="IPR035919">
    <property type="entry name" value="EAL_sf"/>
</dbReference>
<feature type="domain" description="PAC" evidence="4">
    <location>
        <begin position="341"/>
        <end position="393"/>
    </location>
</feature>
<dbReference type="Gene3D" id="3.40.50.2300">
    <property type="match status" value="1"/>
</dbReference>
<organism evidence="7 8">
    <name type="scientific">Pseudoalteromonas gelatinilytica</name>
    <dbReference type="NCBI Taxonomy" id="1703256"/>
    <lineage>
        <taxon>Bacteria</taxon>
        <taxon>Pseudomonadati</taxon>
        <taxon>Pseudomonadota</taxon>
        <taxon>Gammaproteobacteria</taxon>
        <taxon>Alteromonadales</taxon>
        <taxon>Pseudoalteromonadaceae</taxon>
        <taxon>Pseudoalteromonas</taxon>
    </lineage>
</organism>
<dbReference type="SMART" id="SM00052">
    <property type="entry name" value="EAL"/>
    <property type="match status" value="1"/>
</dbReference>
<dbReference type="PROSITE" id="PS50887">
    <property type="entry name" value="GGDEF"/>
    <property type="match status" value="1"/>
</dbReference>
<evidence type="ECO:0000256" key="1">
    <source>
        <dbReference type="PROSITE-ProRule" id="PRU00169"/>
    </source>
</evidence>
<dbReference type="NCBIfam" id="TIGR00229">
    <property type="entry name" value="sensory_box"/>
    <property type="match status" value="1"/>
</dbReference>
<reference evidence="8" key="1">
    <citation type="journal article" date="2019" name="Int. J. Syst. Evol. Microbiol.">
        <title>The Global Catalogue of Microorganisms (GCM) 10K type strain sequencing project: providing services to taxonomists for standard genome sequencing and annotation.</title>
        <authorList>
            <consortium name="The Broad Institute Genomics Platform"/>
            <consortium name="The Broad Institute Genome Sequencing Center for Infectious Disease"/>
            <person name="Wu L."/>
            <person name="Ma J."/>
        </authorList>
    </citation>
    <scope>NUCLEOTIDE SEQUENCE [LARGE SCALE GENOMIC DNA]</scope>
    <source>
        <strain evidence="8">CGMCC 1.15394</strain>
    </source>
</reference>
<protein>
    <recommendedName>
        <fullName evidence="9">Two-component system response regulator</fullName>
    </recommendedName>
</protein>
<dbReference type="SUPFAM" id="SSF52172">
    <property type="entry name" value="CheY-like"/>
    <property type="match status" value="1"/>
</dbReference>
<dbReference type="EMBL" id="BMIT01000006">
    <property type="protein sequence ID" value="GGE93589.1"/>
    <property type="molecule type" value="Genomic_DNA"/>
</dbReference>
<dbReference type="Pfam" id="PF00072">
    <property type="entry name" value="Response_reg"/>
    <property type="match status" value="1"/>
</dbReference>
<name>A0ABQ1TG93_9GAMM</name>
<keyword evidence="1" id="KW-0597">Phosphoprotein</keyword>
<feature type="modified residue" description="4-aspartylphosphate" evidence="1">
    <location>
        <position position="62"/>
    </location>
</feature>
<dbReference type="InterPro" id="IPR000160">
    <property type="entry name" value="GGDEF_dom"/>
</dbReference>
<dbReference type="Pfam" id="PF00989">
    <property type="entry name" value="PAS"/>
    <property type="match status" value="1"/>
</dbReference>
<evidence type="ECO:0000259" key="6">
    <source>
        <dbReference type="PROSITE" id="PS50887"/>
    </source>
</evidence>
<evidence type="ECO:0000313" key="7">
    <source>
        <dbReference type="EMBL" id="GGE93589.1"/>
    </source>
</evidence>
<dbReference type="InterPro" id="IPR029787">
    <property type="entry name" value="Nucleotide_cyclase"/>
</dbReference>
<dbReference type="SUPFAM" id="SSF141868">
    <property type="entry name" value="EAL domain-like"/>
    <property type="match status" value="1"/>
</dbReference>
<evidence type="ECO:0000259" key="3">
    <source>
        <dbReference type="PROSITE" id="PS50112"/>
    </source>
</evidence>
<evidence type="ECO:0008006" key="9">
    <source>
        <dbReference type="Google" id="ProtNLM"/>
    </source>
</evidence>
<dbReference type="PROSITE" id="PS50883">
    <property type="entry name" value="EAL"/>
    <property type="match status" value="1"/>
</dbReference>
<dbReference type="NCBIfam" id="TIGR00254">
    <property type="entry name" value="GGDEF"/>
    <property type="match status" value="1"/>
</dbReference>
<gene>
    <name evidence="7" type="ORF">GCM10008027_18050</name>
</gene>
<dbReference type="InterPro" id="IPR013767">
    <property type="entry name" value="PAS_fold"/>
</dbReference>
<dbReference type="Gene3D" id="3.30.70.270">
    <property type="match status" value="1"/>
</dbReference>
<proteinExistence type="predicted"/>
<dbReference type="Pfam" id="PF00990">
    <property type="entry name" value="GGDEF"/>
    <property type="match status" value="1"/>
</dbReference>
<keyword evidence="8" id="KW-1185">Reference proteome</keyword>
<dbReference type="InterPro" id="IPR052155">
    <property type="entry name" value="Biofilm_reg_signaling"/>
</dbReference>
<dbReference type="Gene3D" id="3.20.20.450">
    <property type="entry name" value="EAL domain"/>
    <property type="match status" value="1"/>
</dbReference>
<comment type="caution">
    <text evidence="7">The sequence shown here is derived from an EMBL/GenBank/DDBJ whole genome shotgun (WGS) entry which is preliminary data.</text>
</comment>